<dbReference type="EMBL" id="JARJCN010000016">
    <property type="protein sequence ID" value="KAJ7093430.1"/>
    <property type="molecule type" value="Genomic_DNA"/>
</dbReference>
<comment type="caution">
    <text evidence="1">The sequence shown here is derived from an EMBL/GenBank/DDBJ whole genome shotgun (WGS) entry which is preliminary data.</text>
</comment>
<evidence type="ECO:0000313" key="2">
    <source>
        <dbReference type="Proteomes" id="UP001222325"/>
    </source>
</evidence>
<proteinExistence type="predicted"/>
<dbReference type="Proteomes" id="UP001222325">
    <property type="component" value="Unassembled WGS sequence"/>
</dbReference>
<name>A0AAD6U744_9AGAR</name>
<gene>
    <name evidence="1" type="ORF">B0H15DRAFT_799226</name>
</gene>
<organism evidence="1 2">
    <name type="scientific">Mycena belliarum</name>
    <dbReference type="NCBI Taxonomy" id="1033014"/>
    <lineage>
        <taxon>Eukaryota</taxon>
        <taxon>Fungi</taxon>
        <taxon>Dikarya</taxon>
        <taxon>Basidiomycota</taxon>
        <taxon>Agaricomycotina</taxon>
        <taxon>Agaricomycetes</taxon>
        <taxon>Agaricomycetidae</taxon>
        <taxon>Agaricales</taxon>
        <taxon>Marasmiineae</taxon>
        <taxon>Mycenaceae</taxon>
        <taxon>Mycena</taxon>
    </lineage>
</organism>
<protein>
    <submittedName>
        <fullName evidence="1">Uncharacterized protein</fullName>
    </submittedName>
</protein>
<accession>A0AAD6U744</accession>
<reference evidence="1" key="1">
    <citation type="submission" date="2023-03" db="EMBL/GenBank/DDBJ databases">
        <title>Massive genome expansion in bonnet fungi (Mycena s.s.) driven by repeated elements and novel gene families across ecological guilds.</title>
        <authorList>
            <consortium name="Lawrence Berkeley National Laboratory"/>
            <person name="Harder C.B."/>
            <person name="Miyauchi S."/>
            <person name="Viragh M."/>
            <person name="Kuo A."/>
            <person name="Thoen E."/>
            <person name="Andreopoulos B."/>
            <person name="Lu D."/>
            <person name="Skrede I."/>
            <person name="Drula E."/>
            <person name="Henrissat B."/>
            <person name="Morin E."/>
            <person name="Kohler A."/>
            <person name="Barry K."/>
            <person name="LaButti K."/>
            <person name="Morin E."/>
            <person name="Salamov A."/>
            <person name="Lipzen A."/>
            <person name="Mereny Z."/>
            <person name="Hegedus B."/>
            <person name="Baldrian P."/>
            <person name="Stursova M."/>
            <person name="Weitz H."/>
            <person name="Taylor A."/>
            <person name="Grigoriev I.V."/>
            <person name="Nagy L.G."/>
            <person name="Martin F."/>
            <person name="Kauserud H."/>
        </authorList>
    </citation>
    <scope>NUCLEOTIDE SEQUENCE</scope>
    <source>
        <strain evidence="1">CBHHK173m</strain>
    </source>
</reference>
<keyword evidence="2" id="KW-1185">Reference proteome</keyword>
<sequence length="137" mass="15482">MQSFTFDSAKILNTTLRSLSDDGGALIYTTTTVTTRDPGSVKRQATSLMREGQDSRDAVIDWKQSTFSVAEATRPIAELRKKRTTFASSRYWSWFDCEECKVKYEGSMWTVLSYSGTLLAEFMPQSDWGHRGAVPML</sequence>
<evidence type="ECO:0000313" key="1">
    <source>
        <dbReference type="EMBL" id="KAJ7093430.1"/>
    </source>
</evidence>
<dbReference type="AlphaFoldDB" id="A0AAD6U744"/>